<name>A0A1U7LRS3_NEOID</name>
<dbReference type="Proteomes" id="UP000186594">
    <property type="component" value="Unassembled WGS sequence"/>
</dbReference>
<keyword evidence="2" id="KW-1185">Reference proteome</keyword>
<accession>A0A1U7LRS3</accession>
<evidence type="ECO:0000313" key="1">
    <source>
        <dbReference type="EMBL" id="OLL25344.1"/>
    </source>
</evidence>
<reference evidence="1 2" key="1">
    <citation type="submission" date="2016-04" db="EMBL/GenBank/DDBJ databases">
        <title>Evolutionary innovation and constraint leading to complex multicellularity in the Ascomycota.</title>
        <authorList>
            <person name="Cisse O."/>
            <person name="Nguyen A."/>
            <person name="Hewitt D.A."/>
            <person name="Jedd G."/>
            <person name="Stajich J.E."/>
        </authorList>
    </citation>
    <scope>NUCLEOTIDE SEQUENCE [LARGE SCALE GENOMIC DNA]</scope>
    <source>
        <strain evidence="1 2">DAH-3</strain>
    </source>
</reference>
<proteinExistence type="predicted"/>
<evidence type="ECO:0000313" key="2">
    <source>
        <dbReference type="Proteomes" id="UP000186594"/>
    </source>
</evidence>
<dbReference type="EMBL" id="LXFE01000429">
    <property type="protein sequence ID" value="OLL25344.1"/>
    <property type="molecule type" value="Genomic_DNA"/>
</dbReference>
<dbReference type="STRING" id="1198029.A0A1U7LRS3"/>
<dbReference type="AlphaFoldDB" id="A0A1U7LRS3"/>
<protein>
    <submittedName>
        <fullName evidence="1">Uncharacterized protein</fullName>
    </submittedName>
</protein>
<gene>
    <name evidence="1" type="ORF">NEOLI_004793</name>
</gene>
<dbReference type="OrthoDB" id="5578001at2759"/>
<comment type="caution">
    <text evidence="1">The sequence shown here is derived from an EMBL/GenBank/DDBJ whole genome shotgun (WGS) entry which is preliminary data.</text>
</comment>
<organism evidence="1 2">
    <name type="scientific">Neolecta irregularis (strain DAH-3)</name>
    <dbReference type="NCBI Taxonomy" id="1198029"/>
    <lineage>
        <taxon>Eukaryota</taxon>
        <taxon>Fungi</taxon>
        <taxon>Dikarya</taxon>
        <taxon>Ascomycota</taxon>
        <taxon>Taphrinomycotina</taxon>
        <taxon>Neolectales</taxon>
        <taxon>Neolectaceae</taxon>
        <taxon>Neolecta</taxon>
    </lineage>
</organism>
<sequence length="182" mass="20745">MEWTALKPTPEYLLQMCNIPLPELSLIQQLPIFPPDSTPKSLLPYLSPITRHRVELLSLGQASWTNAISWLPPEYGSGIASHLSQLKRKDIDTAQFFGFQKPDQDTLFASYRIDGLNFVFLWVVDDDDQGCPAAWKLHNIISTTHEDISQWFGKLEDARMAFERQKAIPSTSTVVNLCRKLQ</sequence>